<dbReference type="InterPro" id="IPR038670">
    <property type="entry name" value="HslJ-like_sf"/>
</dbReference>
<feature type="domain" description="DUF306" evidence="2">
    <location>
        <begin position="38"/>
        <end position="135"/>
    </location>
</feature>
<feature type="chain" id="PRO_5038689223" evidence="1">
    <location>
        <begin position="24"/>
        <end position="274"/>
    </location>
</feature>
<dbReference type="PROSITE" id="PS51257">
    <property type="entry name" value="PROKAR_LIPOPROTEIN"/>
    <property type="match status" value="1"/>
</dbReference>
<evidence type="ECO:0000256" key="1">
    <source>
        <dbReference type="SAM" id="SignalP"/>
    </source>
</evidence>
<dbReference type="AlphaFoldDB" id="A0A7Y9KUZ2"/>
<feature type="signal peptide" evidence="1">
    <location>
        <begin position="1"/>
        <end position="23"/>
    </location>
</feature>
<accession>A0A7Y9KUZ2</accession>
<organism evidence="3 4">
    <name type="scientific">Nocardioides cavernae</name>
    <dbReference type="NCBI Taxonomy" id="1921566"/>
    <lineage>
        <taxon>Bacteria</taxon>
        <taxon>Bacillati</taxon>
        <taxon>Actinomycetota</taxon>
        <taxon>Actinomycetes</taxon>
        <taxon>Propionibacteriales</taxon>
        <taxon>Nocardioidaceae</taxon>
        <taxon>Nocardioides</taxon>
    </lineage>
</organism>
<dbReference type="Pfam" id="PF03724">
    <property type="entry name" value="META"/>
    <property type="match status" value="1"/>
</dbReference>
<evidence type="ECO:0000313" key="3">
    <source>
        <dbReference type="EMBL" id="NYE38353.1"/>
    </source>
</evidence>
<reference evidence="3 4" key="1">
    <citation type="submission" date="2020-07" db="EMBL/GenBank/DDBJ databases">
        <authorList>
            <person name="Partida-Martinez L."/>
            <person name="Huntemann M."/>
            <person name="Clum A."/>
            <person name="Wang J."/>
            <person name="Palaniappan K."/>
            <person name="Ritter S."/>
            <person name="Chen I.-M."/>
            <person name="Stamatis D."/>
            <person name="Reddy T."/>
            <person name="O'Malley R."/>
            <person name="Daum C."/>
            <person name="Shapiro N."/>
            <person name="Ivanova N."/>
            <person name="Kyrpides N."/>
            <person name="Woyke T."/>
        </authorList>
    </citation>
    <scope>NUCLEOTIDE SEQUENCE [LARGE SCALE GENOMIC DNA]</scope>
    <source>
        <strain evidence="3 4">AT2.17</strain>
    </source>
</reference>
<keyword evidence="1" id="KW-0732">Signal</keyword>
<sequence length="274" mass="29536">MGVRRGWALGAAALALAATACSAGGASRDRTPDVDLAGTWLLVSGRTPDGPLAVTSDTHVSLTFDEDSMGGKAACNDYGADHTLDGSSFDIPGSGIEQTLMGCGTAPEELDRTYFAALIEVDTVERDSDELTMTGPGVEIGFRLAEPWPRAAVVGHRWRLVTWIDESGERHRPQWERGLRPFVRFGDGGGSGGRIAASSGCRVLEGRWRMWLGAPHLTRSEWRGRCPDRLMDQEVAVGNALSEPVFEVRRRGGGAELVIGYAHDNSPAEVVYRR</sequence>
<evidence type="ECO:0000313" key="4">
    <source>
        <dbReference type="Proteomes" id="UP000549911"/>
    </source>
</evidence>
<reference evidence="3 4" key="2">
    <citation type="submission" date="2020-08" db="EMBL/GenBank/DDBJ databases">
        <title>The Agave Microbiome: Exploring the role of microbial communities in plant adaptations to desert environments.</title>
        <authorList>
            <person name="Partida-Martinez L.P."/>
        </authorList>
    </citation>
    <scope>NUCLEOTIDE SEQUENCE [LARGE SCALE GENOMIC DNA]</scope>
    <source>
        <strain evidence="3 4">AT2.17</strain>
    </source>
</reference>
<dbReference type="EMBL" id="JACCBW010000004">
    <property type="protein sequence ID" value="NYE38353.1"/>
    <property type="molecule type" value="Genomic_DNA"/>
</dbReference>
<proteinExistence type="predicted"/>
<keyword evidence="3" id="KW-0346">Stress response</keyword>
<protein>
    <submittedName>
        <fullName evidence="3">Heat shock protein HslJ</fullName>
    </submittedName>
</protein>
<keyword evidence="4" id="KW-1185">Reference proteome</keyword>
<name>A0A7Y9KUZ2_9ACTN</name>
<dbReference type="Gene3D" id="2.40.128.270">
    <property type="match status" value="1"/>
</dbReference>
<gene>
    <name evidence="3" type="ORF">F4692_003501</name>
</gene>
<evidence type="ECO:0000259" key="2">
    <source>
        <dbReference type="Pfam" id="PF03724"/>
    </source>
</evidence>
<dbReference type="Proteomes" id="UP000549911">
    <property type="component" value="Unassembled WGS sequence"/>
</dbReference>
<dbReference type="InterPro" id="IPR005184">
    <property type="entry name" value="DUF306_Meta_HslJ"/>
</dbReference>
<comment type="caution">
    <text evidence="3">The sequence shown here is derived from an EMBL/GenBank/DDBJ whole genome shotgun (WGS) entry which is preliminary data.</text>
</comment>
<dbReference type="RefSeq" id="WP_179620979.1">
    <property type="nucleotide sequence ID" value="NZ_JACCBW010000004.1"/>
</dbReference>